<dbReference type="Proteomes" id="UP000191663">
    <property type="component" value="Unassembled WGS sequence"/>
</dbReference>
<dbReference type="EMBL" id="MUKB01000001">
    <property type="protein sequence ID" value="OPX18657.1"/>
    <property type="molecule type" value="Genomic_DNA"/>
</dbReference>
<dbReference type="InterPro" id="IPR011146">
    <property type="entry name" value="HIT-like"/>
</dbReference>
<keyword evidence="3" id="KW-0548">Nucleotidyltransferase</keyword>
<dbReference type="UniPathway" id="UPA00214"/>
<dbReference type="PANTHER" id="PTHR42763:SF1">
    <property type="entry name" value="UDP-GLUCOSE--HEXOSE-1-PHOSPHATE URIDYLYLTRANSFERASE"/>
    <property type="match status" value="1"/>
</dbReference>
<evidence type="ECO:0000256" key="9">
    <source>
        <dbReference type="PROSITE-ProRule" id="PRU00464"/>
    </source>
</evidence>
<evidence type="ECO:0000256" key="4">
    <source>
        <dbReference type="ARBA" id="ARBA00022723"/>
    </source>
</evidence>
<evidence type="ECO:0000256" key="2">
    <source>
        <dbReference type="ARBA" id="ARBA00022679"/>
    </source>
</evidence>
<evidence type="ECO:0000256" key="5">
    <source>
        <dbReference type="ARBA" id="ARBA00022833"/>
    </source>
</evidence>
<dbReference type="InterPro" id="IPR053177">
    <property type="entry name" value="ADP-glucose_phosphorylase"/>
</dbReference>
<feature type="binding site" evidence="8">
    <location>
        <position position="109"/>
    </location>
    <ligand>
        <name>Zn(2+)</name>
        <dbReference type="ChEBI" id="CHEBI:29105"/>
    </ligand>
</feature>
<evidence type="ECO:0000256" key="7">
    <source>
        <dbReference type="PIRSR" id="PIRSR000808-1"/>
    </source>
</evidence>
<feature type="binding site" evidence="8">
    <location>
        <position position="161"/>
    </location>
    <ligand>
        <name>Zn(2+)</name>
        <dbReference type="ChEBI" id="CHEBI:29105"/>
    </ligand>
</feature>
<accession>A0A1V4QI39</accession>
<dbReference type="GO" id="GO:0008108">
    <property type="term" value="F:UDP-glucose:hexose-1-phosphate uridylyltransferase activity"/>
    <property type="evidence" value="ECO:0007669"/>
    <property type="project" value="InterPro"/>
</dbReference>
<feature type="domain" description="HIT" evidence="10">
    <location>
        <begin position="194"/>
        <end position="312"/>
    </location>
</feature>
<comment type="caution">
    <text evidence="9">Lacks conserved residue(s) required for the propagation of feature annotation.</text>
</comment>
<dbReference type="InterPro" id="IPR001937">
    <property type="entry name" value="GalP_UDPtransf1"/>
</dbReference>
<dbReference type="GO" id="GO:0008270">
    <property type="term" value="F:zinc ion binding"/>
    <property type="evidence" value="ECO:0007669"/>
    <property type="project" value="InterPro"/>
</dbReference>
<name>A0A1V4QI39_UNCW3</name>
<organism evidence="11 12">
    <name type="scientific">candidate division WOR-3 bacterium 4484_100</name>
    <dbReference type="NCBI Taxonomy" id="1936077"/>
    <lineage>
        <taxon>Bacteria</taxon>
        <taxon>Bacteria division WOR-3</taxon>
    </lineage>
</organism>
<evidence type="ECO:0000313" key="12">
    <source>
        <dbReference type="Proteomes" id="UP000191663"/>
    </source>
</evidence>
<dbReference type="Pfam" id="PF01087">
    <property type="entry name" value="GalP_UDP_transf"/>
    <property type="match status" value="1"/>
</dbReference>
<keyword evidence="4 8" id="KW-0479">Metal-binding</keyword>
<gene>
    <name evidence="11" type="ORF">BXT86_00095</name>
</gene>
<dbReference type="PIRSF" id="PIRSF000808">
    <property type="entry name" value="GalT"/>
    <property type="match status" value="1"/>
</dbReference>
<evidence type="ECO:0000256" key="3">
    <source>
        <dbReference type="ARBA" id="ARBA00022695"/>
    </source>
</evidence>
<dbReference type="AlphaFoldDB" id="A0A1V4QI39"/>
<reference evidence="12" key="1">
    <citation type="submission" date="2017-01" db="EMBL/GenBank/DDBJ databases">
        <title>Novel pathways for hydrocarbon cycling and metabolic interdependencies in hydrothermal sediment communities.</title>
        <authorList>
            <person name="Dombrowski N."/>
            <person name="Seitz K."/>
            <person name="Teske A."/>
            <person name="Baker B."/>
        </authorList>
    </citation>
    <scope>NUCLEOTIDE SEQUENCE [LARGE SCALE GENOMIC DNA]</scope>
</reference>
<comment type="caution">
    <text evidence="11">The sequence shown here is derived from an EMBL/GenBank/DDBJ whole genome shotgun (WGS) entry which is preliminary data.</text>
</comment>
<evidence type="ECO:0000256" key="8">
    <source>
        <dbReference type="PIRSR" id="PIRSR000808-3"/>
    </source>
</evidence>
<protein>
    <recommendedName>
        <fullName evidence="10">HIT domain-containing protein</fullName>
    </recommendedName>
</protein>
<evidence type="ECO:0000256" key="1">
    <source>
        <dbReference type="ARBA" id="ARBA00010951"/>
    </source>
</evidence>
<keyword evidence="6" id="KW-0119">Carbohydrate metabolism</keyword>
<dbReference type="Gene3D" id="3.30.428.10">
    <property type="entry name" value="HIT-like"/>
    <property type="match status" value="2"/>
</dbReference>
<proteinExistence type="inferred from homology"/>
<dbReference type="InterPro" id="IPR005849">
    <property type="entry name" value="GalP_Utransf_N"/>
</dbReference>
<evidence type="ECO:0000313" key="11">
    <source>
        <dbReference type="EMBL" id="OPX18657.1"/>
    </source>
</evidence>
<comment type="cofactor">
    <cofactor evidence="8">
        <name>Zn(2+)</name>
        <dbReference type="ChEBI" id="CHEBI:29105"/>
    </cofactor>
    <text evidence="8">Binds 1 zinc ion per subunit.</text>
</comment>
<feature type="binding site" evidence="8">
    <location>
        <position position="40"/>
    </location>
    <ligand>
        <name>Zn(2+)</name>
        <dbReference type="ChEBI" id="CHEBI:29105"/>
    </ligand>
</feature>
<comment type="similarity">
    <text evidence="1">Belongs to the galactose-1-phosphate uridylyltransferase type 1 family.</text>
</comment>
<dbReference type="PROSITE" id="PS51084">
    <property type="entry name" value="HIT_2"/>
    <property type="match status" value="1"/>
</dbReference>
<dbReference type="InterPro" id="IPR005850">
    <property type="entry name" value="GalP_Utransf_C"/>
</dbReference>
<evidence type="ECO:0000256" key="6">
    <source>
        <dbReference type="ARBA" id="ARBA00023277"/>
    </source>
</evidence>
<keyword evidence="5 8" id="KW-0862">Zinc</keyword>
<dbReference type="InterPro" id="IPR036265">
    <property type="entry name" value="HIT-like_sf"/>
</dbReference>
<feature type="active site" description="Tele-UMP-histidine intermediate" evidence="7">
    <location>
        <position position="163"/>
    </location>
</feature>
<dbReference type="PANTHER" id="PTHR42763">
    <property type="entry name" value="ADP-GLUCOSE PHOSPHORYLASE"/>
    <property type="match status" value="1"/>
</dbReference>
<sequence>MSEVRRDIITDTWVIVDTENDKIPKLPRIEYSRSDRCPFCVGNEAQTPSEVFAIREQGPRDGPGWQVRVIPNINPILKAGGELMKSGVGVYDKVSGVGASEVIIESPEHIVNFFELSEEQIGLVLEAYRQRILTLHRDQRIRYVLIFKNHRPQAGASTIEHTHSDLIALPAIPIRIKQKLSGAKEYYEFKERCIFCDIIKQEIEMADRLVFQNERFVVITPYASRFPFEILILPKEHSHSFSLIDEGGIKDLAKSLKRISKTLSDVVDDPPYNLILNDCPNLFPRADYWKTIKADFHWHIEITPRLHRTTGFELGTGFYINRYAPERAAAVLRSNL</sequence>
<evidence type="ECO:0000259" key="10">
    <source>
        <dbReference type="PROSITE" id="PS51084"/>
    </source>
</evidence>
<dbReference type="SUPFAM" id="SSF54197">
    <property type="entry name" value="HIT-like"/>
    <property type="match status" value="2"/>
</dbReference>
<dbReference type="GO" id="GO:0006012">
    <property type="term" value="P:galactose metabolic process"/>
    <property type="evidence" value="ECO:0007669"/>
    <property type="project" value="UniProtKB-UniPathway"/>
</dbReference>
<keyword evidence="2" id="KW-0808">Transferase</keyword>
<dbReference type="Pfam" id="PF02744">
    <property type="entry name" value="GalP_UDP_tr_C"/>
    <property type="match status" value="1"/>
</dbReference>
<feature type="binding site" evidence="8">
    <location>
        <position position="37"/>
    </location>
    <ligand>
        <name>Zn(2+)</name>
        <dbReference type="ChEBI" id="CHEBI:29105"/>
    </ligand>
</feature>